<keyword evidence="2" id="KW-0282">Flagellum</keyword>
<dbReference type="GO" id="GO:0005198">
    <property type="term" value="F:structural molecule activity"/>
    <property type="evidence" value="ECO:0007669"/>
    <property type="project" value="InterPro"/>
</dbReference>
<keyword evidence="1" id="KW-0975">Bacterial flagellum</keyword>
<dbReference type="RefSeq" id="WP_172598683.1">
    <property type="nucleotide sequence ID" value="NZ_LR217722.1"/>
</dbReference>
<gene>
    <name evidence="2" type="primary">fliE</name>
    <name evidence="2" type="ORF">BUCISPPA3004_044</name>
</gene>
<dbReference type="EMBL" id="LR217722">
    <property type="protein sequence ID" value="VFP84810.1"/>
    <property type="molecule type" value="Genomic_DNA"/>
</dbReference>
<evidence type="ECO:0000313" key="3">
    <source>
        <dbReference type="Proteomes" id="UP000294413"/>
    </source>
</evidence>
<sequence>MKINAIQPQLIKTIASASHPKNIKNKNFLKIWKNTLPELLDTKKTKNNIEKINLKKTKIKQNNQEYKINMLLKIQNKLISLYEEIMNMQI</sequence>
<evidence type="ECO:0000256" key="1">
    <source>
        <dbReference type="ARBA" id="ARBA00023143"/>
    </source>
</evidence>
<dbReference type="GO" id="GO:0071973">
    <property type="term" value="P:bacterial-type flagellum-dependent cell motility"/>
    <property type="evidence" value="ECO:0007669"/>
    <property type="project" value="InterPro"/>
</dbReference>
<dbReference type="InterPro" id="IPR001624">
    <property type="entry name" value="FliE"/>
</dbReference>
<keyword evidence="2" id="KW-0969">Cilium</keyword>
<organism evidence="2 3">
    <name type="scientific">Buchnera aphidicola</name>
    <name type="common">Cinara splendens</name>
    <dbReference type="NCBI Taxonomy" id="2518979"/>
    <lineage>
        <taxon>Bacteria</taxon>
        <taxon>Pseudomonadati</taxon>
        <taxon>Pseudomonadota</taxon>
        <taxon>Gammaproteobacteria</taxon>
        <taxon>Enterobacterales</taxon>
        <taxon>Erwiniaceae</taxon>
        <taxon>Buchnera</taxon>
    </lineage>
</organism>
<reference evidence="2 3" key="1">
    <citation type="submission" date="2019-02" db="EMBL/GenBank/DDBJ databases">
        <authorList>
            <person name="Manzano-Marin A."/>
            <person name="Manzano-Marin A."/>
        </authorList>
    </citation>
    <scope>NUCLEOTIDE SEQUENCE [LARGE SCALE GENOMIC DNA]</scope>
    <source>
        <strain evidence="2 3">BuCisplendens</strain>
    </source>
</reference>
<proteinExistence type="predicted"/>
<dbReference type="GO" id="GO:0003774">
    <property type="term" value="F:cytoskeletal motor activity"/>
    <property type="evidence" value="ECO:0007669"/>
    <property type="project" value="InterPro"/>
</dbReference>
<dbReference type="Proteomes" id="UP000294413">
    <property type="component" value="Chromosome 1"/>
</dbReference>
<dbReference type="GO" id="GO:0009288">
    <property type="term" value="C:bacterial-type flagellum"/>
    <property type="evidence" value="ECO:0007669"/>
    <property type="project" value="InterPro"/>
</dbReference>
<protein>
    <submittedName>
        <fullName evidence="2">Flagellar hook-basal body complex protein FliE</fullName>
    </submittedName>
</protein>
<evidence type="ECO:0000313" key="2">
    <source>
        <dbReference type="EMBL" id="VFP84810.1"/>
    </source>
</evidence>
<name>A0A451DDT3_9GAMM</name>
<accession>A0A451DDT3</accession>
<dbReference type="Pfam" id="PF02049">
    <property type="entry name" value="FliE"/>
    <property type="match status" value="1"/>
</dbReference>
<keyword evidence="2" id="KW-0966">Cell projection</keyword>
<dbReference type="AlphaFoldDB" id="A0A451DDT3"/>